<dbReference type="AlphaFoldDB" id="A0A803NIG1"/>
<reference evidence="1" key="2">
    <citation type="submission" date="2021-03" db="UniProtKB">
        <authorList>
            <consortium name="EnsemblPlants"/>
        </authorList>
    </citation>
    <scope>IDENTIFICATION</scope>
</reference>
<sequence length="172" mass="19193">MADEKFESKWEGKSSAQLKGLTANQVWPFLEDFCNFHKLHQAVDTCYQVDQDPSATVVAGTGRGLTRYCSSTSTSPSGESSVIWAKERLVEMDAAQRRLTYEVLDNNVGFKKWVATFEVVPIVEGGACEIQWSFVGEPPEGWNYESLVTFYDSSLQSISKKIEQALLMTSSV</sequence>
<dbReference type="OMA" id="PHIASFC"/>
<dbReference type="EMBL" id="UZAU01000047">
    <property type="status" value="NOT_ANNOTATED_CDS"/>
    <property type="molecule type" value="Genomic_DNA"/>
</dbReference>
<dbReference type="Proteomes" id="UP000596661">
    <property type="component" value="Chromosome 1"/>
</dbReference>
<dbReference type="Gramene" id="evm.model.01.1774">
    <property type="protein sequence ID" value="cds.evm.model.01.1774"/>
    <property type="gene ID" value="evm.TU.01.1774"/>
</dbReference>
<dbReference type="InterPro" id="IPR053249">
    <property type="entry name" value="LFS"/>
</dbReference>
<reference evidence="1" key="1">
    <citation type="submission" date="2018-11" db="EMBL/GenBank/DDBJ databases">
        <authorList>
            <person name="Grassa J C."/>
        </authorList>
    </citation>
    <scope>NUCLEOTIDE SEQUENCE [LARGE SCALE GENOMIC DNA]</scope>
</reference>
<evidence type="ECO:0008006" key="3">
    <source>
        <dbReference type="Google" id="ProtNLM"/>
    </source>
</evidence>
<dbReference type="InterPro" id="IPR019587">
    <property type="entry name" value="Polyketide_cyclase/dehydratase"/>
</dbReference>
<dbReference type="SUPFAM" id="SSF55961">
    <property type="entry name" value="Bet v1-like"/>
    <property type="match status" value="1"/>
</dbReference>
<dbReference type="InterPro" id="IPR023393">
    <property type="entry name" value="START-like_dom_sf"/>
</dbReference>
<dbReference type="CDD" id="cd07821">
    <property type="entry name" value="PYR_PYL_RCAR_like"/>
    <property type="match status" value="1"/>
</dbReference>
<evidence type="ECO:0000313" key="2">
    <source>
        <dbReference type="Proteomes" id="UP000596661"/>
    </source>
</evidence>
<protein>
    <recommendedName>
        <fullName evidence="3">Lachrymatory-factor synthase</fullName>
    </recommendedName>
</protein>
<evidence type="ECO:0000313" key="1">
    <source>
        <dbReference type="EnsemblPlants" id="cds.evm.model.01.1774"/>
    </source>
</evidence>
<dbReference type="Gene3D" id="3.30.530.20">
    <property type="match status" value="1"/>
</dbReference>
<organism evidence="1 2">
    <name type="scientific">Cannabis sativa</name>
    <name type="common">Hemp</name>
    <name type="synonym">Marijuana</name>
    <dbReference type="NCBI Taxonomy" id="3483"/>
    <lineage>
        <taxon>Eukaryota</taxon>
        <taxon>Viridiplantae</taxon>
        <taxon>Streptophyta</taxon>
        <taxon>Embryophyta</taxon>
        <taxon>Tracheophyta</taxon>
        <taxon>Spermatophyta</taxon>
        <taxon>Magnoliopsida</taxon>
        <taxon>eudicotyledons</taxon>
        <taxon>Gunneridae</taxon>
        <taxon>Pentapetalae</taxon>
        <taxon>rosids</taxon>
        <taxon>fabids</taxon>
        <taxon>Rosales</taxon>
        <taxon>Cannabaceae</taxon>
        <taxon>Cannabis</taxon>
    </lineage>
</organism>
<dbReference type="PANTHER" id="PTHR33789">
    <property type="entry name" value="LACHRYMATORY-FACTOR SYNTHASE"/>
    <property type="match status" value="1"/>
</dbReference>
<dbReference type="GO" id="GO:0004864">
    <property type="term" value="F:protein phosphatase inhibitor activity"/>
    <property type="evidence" value="ECO:0007669"/>
    <property type="project" value="UniProtKB-ARBA"/>
</dbReference>
<accession>A0A803NIG1</accession>
<dbReference type="OrthoDB" id="1592664at2759"/>
<dbReference type="Pfam" id="PF10604">
    <property type="entry name" value="Polyketide_cyc2"/>
    <property type="match status" value="1"/>
</dbReference>
<dbReference type="EnsemblPlants" id="evm.model.01.1774">
    <property type="protein sequence ID" value="cds.evm.model.01.1774"/>
    <property type="gene ID" value="evm.TU.01.1774"/>
</dbReference>
<dbReference type="PANTHER" id="PTHR33789:SF11">
    <property type="entry name" value="OS05G0202300 PROTEIN"/>
    <property type="match status" value="1"/>
</dbReference>
<name>A0A803NIG1_CANSA</name>
<keyword evidence="2" id="KW-1185">Reference proteome</keyword>
<proteinExistence type="predicted"/>